<keyword evidence="3" id="KW-1185">Reference proteome</keyword>
<feature type="domain" description="NAD(P)-binding" evidence="1">
    <location>
        <begin position="7"/>
        <end position="173"/>
    </location>
</feature>
<dbReference type="Pfam" id="PF13460">
    <property type="entry name" value="NAD_binding_10"/>
    <property type="match status" value="1"/>
</dbReference>
<accession>A0A229SXB0</accession>
<evidence type="ECO:0000259" key="1">
    <source>
        <dbReference type="Pfam" id="PF13460"/>
    </source>
</evidence>
<dbReference type="PANTHER" id="PTHR43162:SF1">
    <property type="entry name" value="PRESTALK A DIFFERENTIATION PROTEIN A"/>
    <property type="match status" value="1"/>
</dbReference>
<reference evidence="3" key="1">
    <citation type="submission" date="2017-07" db="EMBL/GenBank/DDBJ databases">
        <title>Comparative genome mining reveals phylogenetic distribution patterns of secondary metabolites in Amycolatopsis.</title>
        <authorList>
            <person name="Adamek M."/>
            <person name="Alanjary M."/>
            <person name="Sales-Ortells H."/>
            <person name="Goodfellow M."/>
            <person name="Bull A.T."/>
            <person name="Kalinowski J."/>
            <person name="Ziemert N."/>
        </authorList>
    </citation>
    <scope>NUCLEOTIDE SEQUENCE [LARGE SCALE GENOMIC DNA]</scope>
    <source>
        <strain evidence="3">H5</strain>
    </source>
</reference>
<sequence length="283" mass="29277">MTILVTGARGTIARALVGQLLDAGHEVRAAGREPGRARMPAGVEVVAADLARPGNWDAALNGVSAAFLYAGTAGLGGFLARAGSLAHVVVLSAAGADPGADDAIARAHGEAEQAVRDSGIPWTFLRPGGFAANRLVWAQPIRATGVVRDPFPDSHAALIHEADIAAVAACALTSSGHVGAEYTLTGPESSTVRHQAALIGRAAGREVRVERQDLDDYRRELTALFAARGLGRVGAADVVEARIRRLAALVDRPQPTTETVREVTGRPARGFAGWAADHAADFA</sequence>
<evidence type="ECO:0000313" key="2">
    <source>
        <dbReference type="EMBL" id="OXM63705.1"/>
    </source>
</evidence>
<organism evidence="2 3">
    <name type="scientific">Amycolatopsis vastitatis</name>
    <dbReference type="NCBI Taxonomy" id="1905142"/>
    <lineage>
        <taxon>Bacteria</taxon>
        <taxon>Bacillati</taxon>
        <taxon>Actinomycetota</taxon>
        <taxon>Actinomycetes</taxon>
        <taxon>Pseudonocardiales</taxon>
        <taxon>Pseudonocardiaceae</taxon>
        <taxon>Amycolatopsis</taxon>
    </lineage>
</organism>
<evidence type="ECO:0000313" key="3">
    <source>
        <dbReference type="Proteomes" id="UP000215199"/>
    </source>
</evidence>
<dbReference type="Gene3D" id="3.90.25.10">
    <property type="entry name" value="UDP-galactose 4-epimerase, domain 1"/>
    <property type="match status" value="1"/>
</dbReference>
<dbReference type="InterPro" id="IPR036291">
    <property type="entry name" value="NAD(P)-bd_dom_sf"/>
</dbReference>
<dbReference type="PANTHER" id="PTHR43162">
    <property type="match status" value="1"/>
</dbReference>
<comment type="caution">
    <text evidence="2">The sequence shown here is derived from an EMBL/GenBank/DDBJ whole genome shotgun (WGS) entry which is preliminary data.</text>
</comment>
<dbReference type="InterPro" id="IPR051604">
    <property type="entry name" value="Ergot_Alk_Oxidoreductase"/>
</dbReference>
<dbReference type="Proteomes" id="UP000215199">
    <property type="component" value="Unassembled WGS sequence"/>
</dbReference>
<proteinExistence type="predicted"/>
<dbReference type="OrthoDB" id="3207931at2"/>
<dbReference type="RefSeq" id="WP_093950683.1">
    <property type="nucleotide sequence ID" value="NZ_NMUL01000031.1"/>
</dbReference>
<dbReference type="SUPFAM" id="SSF51735">
    <property type="entry name" value="NAD(P)-binding Rossmann-fold domains"/>
    <property type="match status" value="1"/>
</dbReference>
<name>A0A229SXB0_9PSEU</name>
<dbReference type="EMBL" id="NMUL01000031">
    <property type="protein sequence ID" value="OXM63705.1"/>
    <property type="molecule type" value="Genomic_DNA"/>
</dbReference>
<dbReference type="InterPro" id="IPR016040">
    <property type="entry name" value="NAD(P)-bd_dom"/>
</dbReference>
<dbReference type="Gene3D" id="3.40.50.720">
    <property type="entry name" value="NAD(P)-binding Rossmann-like Domain"/>
    <property type="match status" value="1"/>
</dbReference>
<protein>
    <recommendedName>
        <fullName evidence="1">NAD(P)-binding domain-containing protein</fullName>
    </recommendedName>
</protein>
<gene>
    <name evidence="2" type="ORF">CF165_28570</name>
</gene>
<dbReference type="AlphaFoldDB" id="A0A229SXB0"/>